<evidence type="ECO:0000256" key="2">
    <source>
        <dbReference type="ARBA" id="ARBA00006679"/>
    </source>
</evidence>
<evidence type="ECO:0000313" key="9">
    <source>
        <dbReference type="Proteomes" id="UP000189462"/>
    </source>
</evidence>
<dbReference type="InterPro" id="IPR032808">
    <property type="entry name" value="DoxX"/>
</dbReference>
<evidence type="ECO:0000256" key="5">
    <source>
        <dbReference type="ARBA" id="ARBA00022989"/>
    </source>
</evidence>
<organism evidence="8 9">
    <name type="scientific">Thioalkalivibrio denitrificans</name>
    <dbReference type="NCBI Taxonomy" id="108003"/>
    <lineage>
        <taxon>Bacteria</taxon>
        <taxon>Pseudomonadati</taxon>
        <taxon>Pseudomonadota</taxon>
        <taxon>Gammaproteobacteria</taxon>
        <taxon>Chromatiales</taxon>
        <taxon>Ectothiorhodospiraceae</taxon>
        <taxon>Thioalkalivibrio</taxon>
    </lineage>
</organism>
<dbReference type="STRING" id="108003.B1C78_06350"/>
<dbReference type="EMBL" id="MVBK01000035">
    <property type="protein sequence ID" value="OOG25717.1"/>
    <property type="molecule type" value="Genomic_DNA"/>
</dbReference>
<evidence type="ECO:0000256" key="3">
    <source>
        <dbReference type="ARBA" id="ARBA00022475"/>
    </source>
</evidence>
<dbReference type="Proteomes" id="UP000189462">
    <property type="component" value="Unassembled WGS sequence"/>
</dbReference>
<sequence length="127" mass="13636">MTEDLGKLILRVTLGWLILMHGIHKLIHGVSGIEGMIEGIGLPGFLAYTVYIGEVLAPVLLILGFYARVGAALIAVTMVVAIALAHPHELFDLTRFGGWALELQGMFLFTAVALALTGPGRLSINRM</sequence>
<keyword evidence="3" id="KW-1003">Cell membrane</keyword>
<evidence type="ECO:0000256" key="7">
    <source>
        <dbReference type="SAM" id="Phobius"/>
    </source>
</evidence>
<evidence type="ECO:0000313" key="8">
    <source>
        <dbReference type="EMBL" id="OOG25717.1"/>
    </source>
</evidence>
<feature type="transmembrane region" description="Helical" evidence="7">
    <location>
        <begin position="70"/>
        <end position="86"/>
    </location>
</feature>
<dbReference type="PANTHER" id="PTHR33452">
    <property type="entry name" value="OXIDOREDUCTASE CATD-RELATED"/>
    <property type="match status" value="1"/>
</dbReference>
<protein>
    <submittedName>
        <fullName evidence="8">GntR family transcriptional regulator</fullName>
    </submittedName>
</protein>
<dbReference type="RefSeq" id="WP_077278297.1">
    <property type="nucleotide sequence ID" value="NZ_MVBK01000035.1"/>
</dbReference>
<dbReference type="GO" id="GO:0005886">
    <property type="term" value="C:plasma membrane"/>
    <property type="evidence" value="ECO:0007669"/>
    <property type="project" value="UniProtKB-SubCell"/>
</dbReference>
<evidence type="ECO:0000256" key="1">
    <source>
        <dbReference type="ARBA" id="ARBA00004651"/>
    </source>
</evidence>
<keyword evidence="6 7" id="KW-0472">Membrane</keyword>
<name>A0A1V3NKR9_9GAMM</name>
<comment type="caution">
    <text evidence="8">The sequence shown here is derived from an EMBL/GenBank/DDBJ whole genome shotgun (WGS) entry which is preliminary data.</text>
</comment>
<keyword evidence="9" id="KW-1185">Reference proteome</keyword>
<gene>
    <name evidence="8" type="ORF">B1C78_06350</name>
</gene>
<proteinExistence type="inferred from homology"/>
<feature type="transmembrane region" description="Helical" evidence="7">
    <location>
        <begin position="45"/>
        <end position="63"/>
    </location>
</feature>
<dbReference type="OrthoDB" id="280866at2"/>
<evidence type="ECO:0000256" key="4">
    <source>
        <dbReference type="ARBA" id="ARBA00022692"/>
    </source>
</evidence>
<feature type="transmembrane region" description="Helical" evidence="7">
    <location>
        <begin position="106"/>
        <end position="124"/>
    </location>
</feature>
<comment type="similarity">
    <text evidence="2">Belongs to the DoxX family.</text>
</comment>
<accession>A0A1V3NKR9</accession>
<evidence type="ECO:0000256" key="6">
    <source>
        <dbReference type="ARBA" id="ARBA00023136"/>
    </source>
</evidence>
<dbReference type="InterPro" id="IPR051907">
    <property type="entry name" value="DoxX-like_oxidoreductase"/>
</dbReference>
<keyword evidence="4 7" id="KW-0812">Transmembrane</keyword>
<dbReference type="Pfam" id="PF07681">
    <property type="entry name" value="DoxX"/>
    <property type="match status" value="1"/>
</dbReference>
<comment type="subcellular location">
    <subcellularLocation>
        <location evidence="1">Cell membrane</location>
        <topology evidence="1">Multi-pass membrane protein</topology>
    </subcellularLocation>
</comment>
<dbReference type="PANTHER" id="PTHR33452:SF1">
    <property type="entry name" value="INNER MEMBRANE PROTEIN YPHA-RELATED"/>
    <property type="match status" value="1"/>
</dbReference>
<keyword evidence="5 7" id="KW-1133">Transmembrane helix</keyword>
<dbReference type="AlphaFoldDB" id="A0A1V3NKR9"/>
<reference evidence="8 9" key="1">
    <citation type="submission" date="2017-02" db="EMBL/GenBank/DDBJ databases">
        <title>Genomic diversity within the haloalkaliphilic genus Thioalkalivibrio.</title>
        <authorList>
            <person name="Ahn A.-C."/>
            <person name="Meier-Kolthoff J."/>
            <person name="Overmars L."/>
            <person name="Richter M."/>
            <person name="Woyke T."/>
            <person name="Sorokin D.Y."/>
            <person name="Muyzer G."/>
        </authorList>
    </citation>
    <scope>NUCLEOTIDE SEQUENCE [LARGE SCALE GENOMIC DNA]</scope>
    <source>
        <strain evidence="8 9">ALJD</strain>
    </source>
</reference>
<feature type="transmembrane region" description="Helical" evidence="7">
    <location>
        <begin position="12"/>
        <end position="33"/>
    </location>
</feature>